<dbReference type="InterPro" id="IPR010499">
    <property type="entry name" value="AraC_E-bd"/>
</dbReference>
<proteinExistence type="predicted"/>
<dbReference type="Gene3D" id="3.20.80.10">
    <property type="entry name" value="Regulatory factor, effector binding domain"/>
    <property type="match status" value="1"/>
</dbReference>
<evidence type="ECO:0000313" key="3">
    <source>
        <dbReference type="EMBL" id="MEO1771300.1"/>
    </source>
</evidence>
<evidence type="ECO:0000259" key="2">
    <source>
        <dbReference type="PROSITE" id="PS50937"/>
    </source>
</evidence>
<dbReference type="PROSITE" id="PS50937">
    <property type="entry name" value="HTH_MERR_2"/>
    <property type="match status" value="1"/>
</dbReference>
<dbReference type="Gene3D" id="1.10.1660.10">
    <property type="match status" value="1"/>
</dbReference>
<dbReference type="InterPro" id="IPR011256">
    <property type="entry name" value="Reg_factor_effector_dom_sf"/>
</dbReference>
<evidence type="ECO:0000313" key="4">
    <source>
        <dbReference type="Proteomes" id="UP000664357"/>
    </source>
</evidence>
<gene>
    <name evidence="3" type="ORF">JZO67_003280</name>
</gene>
<dbReference type="SMART" id="SM00422">
    <property type="entry name" value="HTH_MERR"/>
    <property type="match status" value="1"/>
</dbReference>
<dbReference type="EMBL" id="JAFREL020000002">
    <property type="protein sequence ID" value="MEO1771300.1"/>
    <property type="molecule type" value="Genomic_DNA"/>
</dbReference>
<dbReference type="SUPFAM" id="SSF55136">
    <property type="entry name" value="Probable bacterial effector-binding domain"/>
    <property type="match status" value="1"/>
</dbReference>
<dbReference type="Pfam" id="PF06445">
    <property type="entry name" value="GyrI-like"/>
    <property type="match status" value="1"/>
</dbReference>
<name>A0ABV0ERN9_9ENTE</name>
<dbReference type="InterPro" id="IPR029442">
    <property type="entry name" value="GyrI-like"/>
</dbReference>
<dbReference type="RefSeq" id="WP_207704318.1">
    <property type="nucleotide sequence ID" value="NZ_JAFREL020000002.1"/>
</dbReference>
<dbReference type="InterPro" id="IPR009061">
    <property type="entry name" value="DNA-bd_dom_put_sf"/>
</dbReference>
<keyword evidence="4" id="KW-1185">Reference proteome</keyword>
<dbReference type="InterPro" id="IPR000551">
    <property type="entry name" value="MerR-type_HTH_dom"/>
</dbReference>
<dbReference type="SUPFAM" id="SSF46955">
    <property type="entry name" value="Putative DNA-binding domain"/>
    <property type="match status" value="1"/>
</dbReference>
<reference evidence="3 4" key="1">
    <citation type="submission" date="2024-02" db="EMBL/GenBank/DDBJ databases">
        <title>The Genome Sequence of Enterococcus sp. DIV0159.</title>
        <authorList>
            <person name="Earl A."/>
            <person name="Manson A."/>
            <person name="Gilmore M."/>
            <person name="Sanders J."/>
            <person name="Shea T."/>
            <person name="Howe W."/>
            <person name="Livny J."/>
            <person name="Cuomo C."/>
            <person name="Neafsey D."/>
            <person name="Birren B."/>
        </authorList>
    </citation>
    <scope>NUCLEOTIDE SEQUENCE [LARGE SCALE GENOMIC DNA]</scope>
    <source>
        <strain evidence="3 4">665A</strain>
    </source>
</reference>
<dbReference type="InterPro" id="IPR047057">
    <property type="entry name" value="MerR_fam"/>
</dbReference>
<sequence length="261" mass="29822">MLTISQFSKIAQVTTKTLRYYDEINLLKPAVTDPSNGYRYYQSHQMATVFLIQKLRSYECSLSEIKKVLADHRLLAPLLEEKQAEIDAKLANYSSLQASIGKDLTALTEGDLFMEHQENIEIVKTPELTIFSLRRVMNVRDSGDLINEVFELITQKGLSPEGAPLFIYHSSEYTPENYDMEFAVPVSEATEDTRTLTPVSAARMYYAGFYQGLTQAYMQLSQWIEKEHYQVIGPAIEMYLTDPTTTDPAKNEVLIYLQIDQ</sequence>
<dbReference type="SMART" id="SM00871">
    <property type="entry name" value="AraC_E_bind"/>
    <property type="match status" value="1"/>
</dbReference>
<protein>
    <recommendedName>
        <fullName evidence="2">HTH merR-type domain-containing protein</fullName>
    </recommendedName>
</protein>
<dbReference type="PANTHER" id="PTHR30204">
    <property type="entry name" value="REDOX-CYCLING DRUG-SENSING TRANSCRIPTIONAL ACTIVATOR SOXR"/>
    <property type="match status" value="1"/>
</dbReference>
<evidence type="ECO:0000256" key="1">
    <source>
        <dbReference type="ARBA" id="ARBA00023125"/>
    </source>
</evidence>
<accession>A0ABV0ERN9</accession>
<dbReference type="PROSITE" id="PS00552">
    <property type="entry name" value="HTH_MERR_1"/>
    <property type="match status" value="1"/>
</dbReference>
<comment type="caution">
    <text evidence="3">The sequence shown here is derived from an EMBL/GenBank/DDBJ whole genome shotgun (WGS) entry which is preliminary data.</text>
</comment>
<dbReference type="PANTHER" id="PTHR30204:SF97">
    <property type="entry name" value="MERR FAMILY REGULATORY PROTEIN"/>
    <property type="match status" value="1"/>
</dbReference>
<feature type="domain" description="HTH merR-type" evidence="2">
    <location>
        <begin position="1"/>
        <end position="71"/>
    </location>
</feature>
<organism evidence="3 4">
    <name type="scientific">Candidatus Enterococcus ferrettii</name>
    <dbReference type="NCBI Taxonomy" id="2815324"/>
    <lineage>
        <taxon>Bacteria</taxon>
        <taxon>Bacillati</taxon>
        <taxon>Bacillota</taxon>
        <taxon>Bacilli</taxon>
        <taxon>Lactobacillales</taxon>
        <taxon>Enterococcaceae</taxon>
        <taxon>Enterococcus</taxon>
    </lineage>
</organism>
<dbReference type="Pfam" id="PF13411">
    <property type="entry name" value="MerR_1"/>
    <property type="match status" value="1"/>
</dbReference>
<dbReference type="Proteomes" id="UP000664357">
    <property type="component" value="Unassembled WGS sequence"/>
</dbReference>
<keyword evidence="1" id="KW-0238">DNA-binding</keyword>